<dbReference type="SUPFAM" id="SSF52317">
    <property type="entry name" value="Class I glutamine amidotransferase-like"/>
    <property type="match status" value="1"/>
</dbReference>
<keyword evidence="3" id="KW-1185">Reference proteome</keyword>
<gene>
    <name evidence="2" type="ORF">EMQ25_06480</name>
</gene>
<evidence type="ECO:0000313" key="2">
    <source>
        <dbReference type="EMBL" id="RUT32785.1"/>
    </source>
</evidence>
<dbReference type="Gene3D" id="3.40.50.880">
    <property type="match status" value="1"/>
</dbReference>
<dbReference type="OrthoDB" id="9785923at2"/>
<proteinExistence type="predicted"/>
<dbReference type="Pfam" id="PF06283">
    <property type="entry name" value="ThuA"/>
    <property type="match status" value="1"/>
</dbReference>
<evidence type="ECO:0000259" key="1">
    <source>
        <dbReference type="Pfam" id="PF06283"/>
    </source>
</evidence>
<dbReference type="PANTHER" id="PTHR40469">
    <property type="entry name" value="SECRETED GLYCOSYL HYDROLASE"/>
    <property type="match status" value="1"/>
</dbReference>
<reference evidence="2 3" key="1">
    <citation type="journal article" date="2016" name="Int. J. Syst. Evol. Microbiol.">
        <title>Arsenicitalea aurantiaca gen. nov., sp. nov., a new member of the family Hyphomicrobiaceae, isolated from high-arsenic sediment.</title>
        <authorList>
            <person name="Mu Y."/>
            <person name="Zhou L."/>
            <person name="Zeng X.C."/>
            <person name="Liu L."/>
            <person name="Pan Y."/>
            <person name="Chen X."/>
            <person name="Wang J."/>
            <person name="Li S."/>
            <person name="Li W.J."/>
            <person name="Wang Y."/>
        </authorList>
    </citation>
    <scope>NUCLEOTIDE SEQUENCE [LARGE SCALE GENOMIC DNA]</scope>
    <source>
        <strain evidence="2 3">42-50</strain>
    </source>
</reference>
<dbReference type="AlphaFoldDB" id="A0A433XFC2"/>
<feature type="domain" description="ThuA-like" evidence="1">
    <location>
        <begin position="5"/>
        <end position="212"/>
    </location>
</feature>
<dbReference type="PANTHER" id="PTHR40469:SF2">
    <property type="entry name" value="GALACTOSE-BINDING DOMAIN-LIKE SUPERFAMILY PROTEIN"/>
    <property type="match status" value="1"/>
</dbReference>
<dbReference type="Proteomes" id="UP000281547">
    <property type="component" value="Unassembled WGS sequence"/>
</dbReference>
<evidence type="ECO:0000313" key="3">
    <source>
        <dbReference type="Proteomes" id="UP000281547"/>
    </source>
</evidence>
<sequence>MARDVLIAWGGLETHEPEKTAQIIRTMLEGEGLSVDVTADIGAFGDPDLALRRLVIPNITGGAIEREALDNLMGAVRGGVGLGGHHHALATTFREAYLFHYMTGCLFVGHPGNVRDFRVDVTRPDDPVMAGIESFDYRSEQYYMLVDPTLEVLATTTFDGVPDPAARGAVIPVVYKRRFEQGRVFYSALGHKAAEFDRPQTRTILLRGLLWAARLA</sequence>
<dbReference type="RefSeq" id="WP_127187742.1">
    <property type="nucleotide sequence ID" value="NZ_RZNJ01000002.1"/>
</dbReference>
<dbReference type="EMBL" id="RZNJ01000002">
    <property type="protein sequence ID" value="RUT32785.1"/>
    <property type="molecule type" value="Genomic_DNA"/>
</dbReference>
<comment type="caution">
    <text evidence="2">The sequence shown here is derived from an EMBL/GenBank/DDBJ whole genome shotgun (WGS) entry which is preliminary data.</text>
</comment>
<organism evidence="2 3">
    <name type="scientific">Arsenicitalea aurantiaca</name>
    <dbReference type="NCBI Taxonomy" id="1783274"/>
    <lineage>
        <taxon>Bacteria</taxon>
        <taxon>Pseudomonadati</taxon>
        <taxon>Pseudomonadota</taxon>
        <taxon>Alphaproteobacteria</taxon>
        <taxon>Hyphomicrobiales</taxon>
        <taxon>Devosiaceae</taxon>
        <taxon>Arsenicitalea</taxon>
    </lineage>
</organism>
<name>A0A433XFC2_9HYPH</name>
<dbReference type="InterPro" id="IPR029062">
    <property type="entry name" value="Class_I_gatase-like"/>
</dbReference>
<accession>A0A433XFC2</accession>
<protein>
    <recommendedName>
        <fullName evidence="1">ThuA-like domain-containing protein</fullName>
    </recommendedName>
</protein>
<dbReference type="InterPro" id="IPR029010">
    <property type="entry name" value="ThuA-like"/>
</dbReference>